<name>A0A9P4N7M7_9PLEO</name>
<keyword evidence="1" id="KW-1133">Transmembrane helix</keyword>
<comment type="caution">
    <text evidence="2">The sequence shown here is derived from an EMBL/GenBank/DDBJ whole genome shotgun (WGS) entry which is preliminary data.</text>
</comment>
<keyword evidence="1" id="KW-0812">Transmembrane</keyword>
<feature type="transmembrane region" description="Helical" evidence="1">
    <location>
        <begin position="49"/>
        <end position="72"/>
    </location>
</feature>
<proteinExistence type="predicted"/>
<protein>
    <submittedName>
        <fullName evidence="2">Uncharacterized protein</fullName>
    </submittedName>
</protein>
<sequence length="128" mass="14843">MSVVQKKLVALLHFEQEDCVSMYLYWKRSYFSTTACFRAGVIYPTIDGLLHFLSLMAFSIPLYKSATCFYLFSLSHFHVLRIRGSLHVEFASNSIGQARHDRYPKILLPTSPFTIFSLSCRRAFKWSS</sequence>
<evidence type="ECO:0000313" key="2">
    <source>
        <dbReference type="EMBL" id="KAF2266864.1"/>
    </source>
</evidence>
<gene>
    <name evidence="2" type="ORF">CC78DRAFT_109951</name>
</gene>
<dbReference type="AlphaFoldDB" id="A0A9P4N7M7"/>
<dbReference type="Proteomes" id="UP000800093">
    <property type="component" value="Unassembled WGS sequence"/>
</dbReference>
<keyword evidence="3" id="KW-1185">Reference proteome</keyword>
<dbReference type="EMBL" id="ML986595">
    <property type="protein sequence ID" value="KAF2266864.1"/>
    <property type="molecule type" value="Genomic_DNA"/>
</dbReference>
<organism evidence="2 3">
    <name type="scientific">Lojkania enalia</name>
    <dbReference type="NCBI Taxonomy" id="147567"/>
    <lineage>
        <taxon>Eukaryota</taxon>
        <taxon>Fungi</taxon>
        <taxon>Dikarya</taxon>
        <taxon>Ascomycota</taxon>
        <taxon>Pezizomycotina</taxon>
        <taxon>Dothideomycetes</taxon>
        <taxon>Pleosporomycetidae</taxon>
        <taxon>Pleosporales</taxon>
        <taxon>Pleosporales incertae sedis</taxon>
        <taxon>Lojkania</taxon>
    </lineage>
</organism>
<accession>A0A9P4N7M7</accession>
<reference evidence="3" key="1">
    <citation type="journal article" date="2020" name="Stud. Mycol.">
        <title>101 Dothideomycetes genomes: A test case for predicting lifestyles and emergence of pathogens.</title>
        <authorList>
            <person name="Haridas S."/>
            <person name="Albert R."/>
            <person name="Binder M."/>
            <person name="Bloem J."/>
            <person name="LaButti K."/>
            <person name="Salamov A."/>
            <person name="Andreopoulos B."/>
            <person name="Baker S."/>
            <person name="Barry K."/>
            <person name="Bills G."/>
            <person name="Bluhm B."/>
            <person name="Cannon C."/>
            <person name="Castanera R."/>
            <person name="Culley D."/>
            <person name="Daum C."/>
            <person name="Ezra D."/>
            <person name="Gonzalez J."/>
            <person name="Henrissat B."/>
            <person name="Kuo A."/>
            <person name="Liang C."/>
            <person name="Lipzen A."/>
            <person name="Lutzoni F."/>
            <person name="Magnuson J."/>
            <person name="Mondo S."/>
            <person name="Nolan M."/>
            <person name="Ohm R."/>
            <person name="Pangilinan J."/>
            <person name="Park H.-J."/>
            <person name="Ramirez L."/>
            <person name="Alfaro M."/>
            <person name="Sun H."/>
            <person name="Tritt A."/>
            <person name="Yoshinaga Y."/>
            <person name="Zwiers L.-H."/>
            <person name="Turgeon B."/>
            <person name="Goodwin S."/>
            <person name="Spatafora J."/>
            <person name="Crous P."/>
            <person name="Grigoriev I."/>
        </authorList>
    </citation>
    <scope>NUCLEOTIDE SEQUENCE [LARGE SCALE GENOMIC DNA]</scope>
    <source>
        <strain evidence="3">CBS 304.66</strain>
    </source>
</reference>
<evidence type="ECO:0000256" key="1">
    <source>
        <dbReference type="SAM" id="Phobius"/>
    </source>
</evidence>
<keyword evidence="1" id="KW-0472">Membrane</keyword>
<evidence type="ECO:0000313" key="3">
    <source>
        <dbReference type="Proteomes" id="UP000800093"/>
    </source>
</evidence>